<evidence type="ECO:0000256" key="1">
    <source>
        <dbReference type="SAM" id="Phobius"/>
    </source>
</evidence>
<dbReference type="PATRIC" id="fig|1189621.3.peg.2794"/>
<sequence length="232" mass="26820">MKLSKDQIEQLKKMISRKGYPYIDVQYEILDHVACKVEELMTQDPKLSLEAAFTKVHASFGIFGFSSLEESYLKMIEKKFTRYYWEEIKATFSSKKIIIPVGIAVAMYQVSLLVPDLKTWYILMIVALVIPLVAMFFIYMKYHSRYKGYASYKAQNTLFVYFNLGIQICLQGRIFLNQSESIIDTIFGQLYLGLVVAVMALLFLSFFLLPKVLNKNIADTEKLVRLYGEVGK</sequence>
<feature type="transmembrane region" description="Helical" evidence="1">
    <location>
        <begin position="158"/>
        <end position="176"/>
    </location>
</feature>
<dbReference type="EMBL" id="AJYA01000030">
    <property type="protein sequence ID" value="EIM75407.1"/>
    <property type="molecule type" value="Genomic_DNA"/>
</dbReference>
<reference evidence="2 3" key="1">
    <citation type="submission" date="2012-05" db="EMBL/GenBank/DDBJ databases">
        <title>Genome sequence of Nitritalea halalkaliphila LW7.</title>
        <authorList>
            <person name="Jangir P.K."/>
            <person name="Singh A."/>
            <person name="Shivaji S."/>
            <person name="Sharma R."/>
        </authorList>
    </citation>
    <scope>NUCLEOTIDE SEQUENCE [LARGE SCALE GENOMIC DNA]</scope>
    <source>
        <strain evidence="2 3">LW7</strain>
    </source>
</reference>
<dbReference type="OrthoDB" id="662673at2"/>
<dbReference type="Proteomes" id="UP000005551">
    <property type="component" value="Unassembled WGS sequence"/>
</dbReference>
<dbReference type="AlphaFoldDB" id="I5C0Q5"/>
<protein>
    <submittedName>
        <fullName evidence="2">Uncharacterized protein</fullName>
    </submittedName>
</protein>
<keyword evidence="3" id="KW-1185">Reference proteome</keyword>
<feature type="transmembrane region" description="Helical" evidence="1">
    <location>
        <begin position="97"/>
        <end position="114"/>
    </location>
</feature>
<evidence type="ECO:0000313" key="3">
    <source>
        <dbReference type="Proteomes" id="UP000005551"/>
    </source>
</evidence>
<proteinExistence type="predicted"/>
<keyword evidence="1" id="KW-0812">Transmembrane</keyword>
<keyword evidence="1" id="KW-1133">Transmembrane helix</keyword>
<keyword evidence="1" id="KW-0472">Membrane</keyword>
<feature type="transmembrane region" description="Helical" evidence="1">
    <location>
        <begin position="120"/>
        <end position="138"/>
    </location>
</feature>
<accession>I5C0Q5</accession>
<comment type="caution">
    <text evidence="2">The sequence shown here is derived from an EMBL/GenBank/DDBJ whole genome shotgun (WGS) entry which is preliminary data.</text>
</comment>
<feature type="transmembrane region" description="Helical" evidence="1">
    <location>
        <begin position="188"/>
        <end position="209"/>
    </location>
</feature>
<evidence type="ECO:0000313" key="2">
    <source>
        <dbReference type="EMBL" id="EIM75407.1"/>
    </source>
</evidence>
<dbReference type="RefSeq" id="WP_009055862.1">
    <property type="nucleotide sequence ID" value="NZ_AJYA01000030.1"/>
</dbReference>
<name>I5C0Q5_9BACT</name>
<dbReference type="STRING" id="1189621.A3SI_13417"/>
<organism evidence="2 3">
    <name type="scientific">Nitritalea halalkaliphila LW7</name>
    <dbReference type="NCBI Taxonomy" id="1189621"/>
    <lineage>
        <taxon>Bacteria</taxon>
        <taxon>Pseudomonadati</taxon>
        <taxon>Bacteroidota</taxon>
        <taxon>Cytophagia</taxon>
        <taxon>Cytophagales</taxon>
        <taxon>Cyclobacteriaceae</taxon>
        <taxon>Nitritalea</taxon>
    </lineage>
</organism>
<gene>
    <name evidence="2" type="ORF">A3SI_13417</name>
</gene>